<dbReference type="FunFam" id="4.10.320.10:FF:000002">
    <property type="entry name" value="Dihydrolipoamide acetyltransferase component of pyruvate dehydrogenase complex"/>
    <property type="match status" value="1"/>
</dbReference>
<dbReference type="PROSITE" id="PS00189">
    <property type="entry name" value="LIPOYL"/>
    <property type="match status" value="1"/>
</dbReference>
<sequence>MYSRSFRKISSFVSFPLKRTFLTPKYHYHLLGGRNFHSSFGLQAVKPFLLADIGEGITECEVIQWYVLFVLLSLSAVSSHISHYENTMSRFVEPGSSVNEFDKICEVQSDKASVEISSRFTGKILKLHYGLNDIAKVGSPLVDIETEDEEGQDSVVAESSTNRRSEEASVQLKTQKQAEVPQISNIDQKNESVLATPAVRKLAKEKGIDISVVKGTGEEGRILKEDILSHQSGAHPVIQSAPVTEKPSESISSSTKTLTSIQKAMYKSMTRSLDIPQLGYKDEIELDSTTKYRAALNQHIANHPDLYSFKKMTYLPIFVKCLSIALSHYPIMNAKLSGDLSDVNSIKIDYIDSHNIGIAMDTPQGLIVPNVKNVQEKTIFEIAAEIHRLSELGKASAIPLADLKGATITLSNIGTIGGSYANPVIISSEMAIVALGRMQRLPRFDEQDNVVPRQIMPVSWSADHRIIDGATIARFGNHWKKLIENPALLASELR</sequence>
<gene>
    <name evidence="11" type="primary">Dbt_0</name>
    <name evidence="11" type="ORF">A0J61_09799</name>
</gene>
<organism evidence="11 12">
    <name type="scientific">Choanephora cucurbitarum</name>
    <dbReference type="NCBI Taxonomy" id="101091"/>
    <lineage>
        <taxon>Eukaryota</taxon>
        <taxon>Fungi</taxon>
        <taxon>Fungi incertae sedis</taxon>
        <taxon>Mucoromycota</taxon>
        <taxon>Mucoromycotina</taxon>
        <taxon>Mucoromycetes</taxon>
        <taxon>Mucorales</taxon>
        <taxon>Mucorineae</taxon>
        <taxon>Choanephoraceae</taxon>
        <taxon>Choanephoroideae</taxon>
        <taxon>Choanephora</taxon>
    </lineage>
</organism>
<keyword evidence="4 7" id="KW-0450">Lipoyl</keyword>
<evidence type="ECO:0000256" key="6">
    <source>
        <dbReference type="ARBA" id="ARBA00023315"/>
    </source>
</evidence>
<evidence type="ECO:0000256" key="7">
    <source>
        <dbReference type="RuleBase" id="RU003423"/>
    </source>
</evidence>
<evidence type="ECO:0000256" key="4">
    <source>
        <dbReference type="ARBA" id="ARBA00022823"/>
    </source>
</evidence>
<dbReference type="EMBL" id="LUGH01000939">
    <property type="protein sequence ID" value="OBZ82154.1"/>
    <property type="molecule type" value="Genomic_DNA"/>
</dbReference>
<dbReference type="InParanoid" id="A0A1C7N4B4"/>
<dbReference type="GO" id="GO:0045333">
    <property type="term" value="P:cellular respiration"/>
    <property type="evidence" value="ECO:0007669"/>
    <property type="project" value="UniProtKB-ARBA"/>
</dbReference>
<dbReference type="SUPFAM" id="SSF52777">
    <property type="entry name" value="CoA-dependent acyltransferases"/>
    <property type="match status" value="1"/>
</dbReference>
<evidence type="ECO:0000256" key="5">
    <source>
        <dbReference type="ARBA" id="ARBA00022946"/>
    </source>
</evidence>
<feature type="domain" description="Peripheral subunit-binding (PSBD)" evidence="10">
    <location>
        <begin position="194"/>
        <end position="231"/>
    </location>
</feature>
<dbReference type="AlphaFoldDB" id="A0A1C7N4B4"/>
<dbReference type="Pfam" id="PF00364">
    <property type="entry name" value="Biotin_lipoyl"/>
    <property type="match status" value="1"/>
</dbReference>
<comment type="caution">
    <text evidence="11">The sequence shown here is derived from an EMBL/GenBank/DDBJ whole genome shotgun (WGS) entry which is preliminary data.</text>
</comment>
<comment type="similarity">
    <text evidence="2 7">Belongs to the 2-oxoacid dehydrogenase family.</text>
</comment>
<dbReference type="InterPro" id="IPR050743">
    <property type="entry name" value="2-oxoacid_DH_E2_comp"/>
</dbReference>
<dbReference type="Gene3D" id="3.30.559.10">
    <property type="entry name" value="Chloramphenicol acetyltransferase-like domain"/>
    <property type="match status" value="1"/>
</dbReference>
<evidence type="ECO:0000256" key="8">
    <source>
        <dbReference type="SAM" id="MobiDB-lite"/>
    </source>
</evidence>
<evidence type="ECO:0000259" key="9">
    <source>
        <dbReference type="PROSITE" id="PS50968"/>
    </source>
</evidence>
<dbReference type="InterPro" id="IPR011053">
    <property type="entry name" value="Single_hybrid_motif"/>
</dbReference>
<keyword evidence="12" id="KW-1185">Reference proteome</keyword>
<evidence type="ECO:0000256" key="3">
    <source>
        <dbReference type="ARBA" id="ARBA00022679"/>
    </source>
</evidence>
<proteinExistence type="inferred from homology"/>
<dbReference type="Proteomes" id="UP000093000">
    <property type="component" value="Unassembled WGS sequence"/>
</dbReference>
<comment type="cofactor">
    <cofactor evidence="1 7">
        <name>(R)-lipoate</name>
        <dbReference type="ChEBI" id="CHEBI:83088"/>
    </cofactor>
</comment>
<keyword evidence="6 7" id="KW-0012">Acyltransferase</keyword>
<dbReference type="InterPro" id="IPR036625">
    <property type="entry name" value="E3-bd_dom_sf"/>
</dbReference>
<reference evidence="11 12" key="1">
    <citation type="submission" date="2016-03" db="EMBL/GenBank/DDBJ databases">
        <title>Choanephora cucurbitarum.</title>
        <authorList>
            <person name="Min B."/>
            <person name="Park H."/>
            <person name="Park J.-H."/>
            <person name="Shin H.-D."/>
            <person name="Choi I.-G."/>
        </authorList>
    </citation>
    <scope>NUCLEOTIDE SEQUENCE [LARGE SCALE GENOMIC DNA]</scope>
    <source>
        <strain evidence="11 12">KUS-F28377</strain>
    </source>
</reference>
<dbReference type="SUPFAM" id="SSF51230">
    <property type="entry name" value="Single hybrid motif"/>
    <property type="match status" value="1"/>
</dbReference>
<dbReference type="OrthoDB" id="15567at2759"/>
<dbReference type="PANTHER" id="PTHR43178:SF5">
    <property type="entry name" value="LIPOAMIDE ACYLTRANSFERASE COMPONENT OF BRANCHED-CHAIN ALPHA-KETO ACID DEHYDROGENASE COMPLEX, MITOCHONDRIAL"/>
    <property type="match status" value="1"/>
</dbReference>
<dbReference type="InterPro" id="IPR000089">
    <property type="entry name" value="Biotin_lipoyl"/>
</dbReference>
<evidence type="ECO:0000313" key="12">
    <source>
        <dbReference type="Proteomes" id="UP000093000"/>
    </source>
</evidence>
<feature type="region of interest" description="Disordered" evidence="8">
    <location>
        <begin position="147"/>
        <end position="176"/>
    </location>
</feature>
<dbReference type="GO" id="GO:0016407">
    <property type="term" value="F:acetyltransferase activity"/>
    <property type="evidence" value="ECO:0007669"/>
    <property type="project" value="TreeGrafter"/>
</dbReference>
<accession>A0A1C7N4B4</accession>
<dbReference type="PANTHER" id="PTHR43178">
    <property type="entry name" value="DIHYDROLIPOAMIDE ACETYLTRANSFERASE COMPONENT OF PYRUVATE DEHYDROGENASE COMPLEX"/>
    <property type="match status" value="1"/>
</dbReference>
<dbReference type="FunFam" id="3.30.559.10:FF:000007">
    <property type="entry name" value="Dihydrolipoamide acetyltransferase component of pyruvate dehydrogenase complex"/>
    <property type="match status" value="1"/>
</dbReference>
<dbReference type="GO" id="GO:0005739">
    <property type="term" value="C:mitochondrion"/>
    <property type="evidence" value="ECO:0007669"/>
    <property type="project" value="TreeGrafter"/>
</dbReference>
<evidence type="ECO:0000256" key="2">
    <source>
        <dbReference type="ARBA" id="ARBA00007317"/>
    </source>
</evidence>
<dbReference type="EC" id="2.3.1.-" evidence="7"/>
<dbReference type="GO" id="GO:0031405">
    <property type="term" value="F:lipoic acid binding"/>
    <property type="evidence" value="ECO:0007669"/>
    <property type="project" value="TreeGrafter"/>
</dbReference>
<evidence type="ECO:0000313" key="11">
    <source>
        <dbReference type="EMBL" id="OBZ82154.1"/>
    </source>
</evidence>
<protein>
    <recommendedName>
        <fullName evidence="7">Dihydrolipoamide acetyltransferase component of pyruvate dehydrogenase complex</fullName>
        <ecNumber evidence="7">2.3.1.-</ecNumber>
    </recommendedName>
</protein>
<keyword evidence="5" id="KW-0809">Transit peptide</keyword>
<dbReference type="InterPro" id="IPR004167">
    <property type="entry name" value="PSBD"/>
</dbReference>
<dbReference type="Pfam" id="PF02817">
    <property type="entry name" value="E3_binding"/>
    <property type="match status" value="1"/>
</dbReference>
<dbReference type="InterPro" id="IPR001078">
    <property type="entry name" value="2-oxoacid_DH_actylTfrase"/>
</dbReference>
<dbReference type="CDD" id="cd06849">
    <property type="entry name" value="lipoyl_domain"/>
    <property type="match status" value="1"/>
</dbReference>
<dbReference type="Gene3D" id="2.40.50.100">
    <property type="match status" value="1"/>
</dbReference>
<dbReference type="STRING" id="101091.A0A1C7N4B4"/>
<dbReference type="PROSITE" id="PS50968">
    <property type="entry name" value="BIOTINYL_LIPOYL"/>
    <property type="match status" value="1"/>
</dbReference>
<dbReference type="InterPro" id="IPR023213">
    <property type="entry name" value="CAT-like_dom_sf"/>
</dbReference>
<evidence type="ECO:0000259" key="10">
    <source>
        <dbReference type="PROSITE" id="PS51826"/>
    </source>
</evidence>
<dbReference type="InterPro" id="IPR003016">
    <property type="entry name" value="2-oxoA_DH_lipoyl-BS"/>
</dbReference>
<dbReference type="PROSITE" id="PS51826">
    <property type="entry name" value="PSBD"/>
    <property type="match status" value="1"/>
</dbReference>
<evidence type="ECO:0000256" key="1">
    <source>
        <dbReference type="ARBA" id="ARBA00001938"/>
    </source>
</evidence>
<dbReference type="SUPFAM" id="SSF47005">
    <property type="entry name" value="Peripheral subunit-binding domain of 2-oxo acid dehydrogenase complex"/>
    <property type="match status" value="1"/>
</dbReference>
<dbReference type="Pfam" id="PF00198">
    <property type="entry name" value="2-oxoacid_dh"/>
    <property type="match status" value="1"/>
</dbReference>
<keyword evidence="3 7" id="KW-0808">Transferase</keyword>
<dbReference type="Gene3D" id="4.10.320.10">
    <property type="entry name" value="E3-binding domain"/>
    <property type="match status" value="1"/>
</dbReference>
<feature type="domain" description="Lipoyl-binding" evidence="9">
    <location>
        <begin position="69"/>
        <end position="145"/>
    </location>
</feature>
<name>A0A1C7N4B4_9FUNG</name>